<dbReference type="InterPro" id="IPR000515">
    <property type="entry name" value="MetI-like"/>
</dbReference>
<sequence>MSDNRTPEAVRATADVAAARDNSSHVNKLRNRNIRNGLIFIAPNFIGFFVLILIPVVTLFYTSFTKWSALGDPQFNGIWNWRRLFTDENFWDALVNTLYYAVVHIPLTLALAFGLAVLLNSKLKGRAFFRTVAFFPYITAIVAVAQVWSMMFDPKAGIINQFLALFVGADHVPGWLSSTTWAMPAVIIVGTWREVGYFMILLLAGLQTIPAELYEAAKMDGANAWQRFWHVTVPCMRPTLFFVTVTLTITSLKILDLTLVMTNGGPGTSTLVLAQYVYRVAFERADFGYASTVSLALFFICLLVTLVQFWYNNAKEK</sequence>
<feature type="transmembrane region" description="Helical" evidence="7">
    <location>
        <begin position="38"/>
        <end position="61"/>
    </location>
</feature>
<feature type="transmembrane region" description="Helical" evidence="7">
    <location>
        <begin position="195"/>
        <end position="214"/>
    </location>
</feature>
<reference evidence="9 10" key="1">
    <citation type="journal article" date="2021" name="Environ. Microbiol.">
        <title>Genetic insights into the dark matter of the mammalian gut microbiota through targeted genome reconstruction.</title>
        <authorList>
            <person name="Lugli G.A."/>
            <person name="Alessandri G."/>
            <person name="Milani C."/>
            <person name="Viappiani A."/>
            <person name="Fontana F."/>
            <person name="Tarracchini C."/>
            <person name="Mancabelli L."/>
            <person name="Argentini C."/>
            <person name="Ruiz L."/>
            <person name="Margolles A."/>
            <person name="van Sinderen D."/>
            <person name="Turroni F."/>
            <person name="Ventura M."/>
        </authorList>
    </citation>
    <scope>NUCLEOTIDE SEQUENCE [LARGE SCALE GENOMIC DNA]</scope>
    <source>
        <strain evidence="9 10">MA2</strain>
    </source>
</reference>
<protein>
    <submittedName>
        <fullName evidence="9">Sugar ABC transporter permease</fullName>
    </submittedName>
</protein>
<evidence type="ECO:0000256" key="3">
    <source>
        <dbReference type="ARBA" id="ARBA00022475"/>
    </source>
</evidence>
<evidence type="ECO:0000313" key="9">
    <source>
        <dbReference type="EMBL" id="MBT1173769.1"/>
    </source>
</evidence>
<evidence type="ECO:0000256" key="7">
    <source>
        <dbReference type="RuleBase" id="RU363032"/>
    </source>
</evidence>
<comment type="similarity">
    <text evidence="7">Belongs to the binding-protein-dependent transport system permease family.</text>
</comment>
<organism evidence="9 10">
    <name type="scientific">Bifidobacterium santillanense</name>
    <dbReference type="NCBI Taxonomy" id="2809028"/>
    <lineage>
        <taxon>Bacteria</taxon>
        <taxon>Bacillati</taxon>
        <taxon>Actinomycetota</taxon>
        <taxon>Actinomycetes</taxon>
        <taxon>Bifidobacteriales</taxon>
        <taxon>Bifidobacteriaceae</taxon>
        <taxon>Bifidobacterium</taxon>
    </lineage>
</organism>
<evidence type="ECO:0000256" key="1">
    <source>
        <dbReference type="ARBA" id="ARBA00004651"/>
    </source>
</evidence>
<dbReference type="PROSITE" id="PS50928">
    <property type="entry name" value="ABC_TM1"/>
    <property type="match status" value="1"/>
</dbReference>
<dbReference type="InterPro" id="IPR051393">
    <property type="entry name" value="ABC_transporter_permease"/>
</dbReference>
<feature type="domain" description="ABC transmembrane type-1" evidence="8">
    <location>
        <begin position="94"/>
        <end position="308"/>
    </location>
</feature>
<keyword evidence="2 7" id="KW-0813">Transport</keyword>
<feature type="transmembrane region" description="Helical" evidence="7">
    <location>
        <begin position="127"/>
        <end position="148"/>
    </location>
</feature>
<feature type="transmembrane region" description="Helical" evidence="7">
    <location>
        <begin position="235"/>
        <end position="255"/>
    </location>
</feature>
<dbReference type="PANTHER" id="PTHR30193:SF37">
    <property type="entry name" value="INNER MEMBRANE ABC TRANSPORTER PERMEASE PROTEIN YCJO"/>
    <property type="match status" value="1"/>
</dbReference>
<keyword evidence="6 7" id="KW-0472">Membrane</keyword>
<proteinExistence type="inferred from homology"/>
<dbReference type="CDD" id="cd06261">
    <property type="entry name" value="TM_PBP2"/>
    <property type="match status" value="1"/>
</dbReference>
<keyword evidence="4 7" id="KW-0812">Transmembrane</keyword>
<feature type="transmembrane region" description="Helical" evidence="7">
    <location>
        <begin position="287"/>
        <end position="311"/>
    </location>
</feature>
<dbReference type="RefSeq" id="WP_214359004.1">
    <property type="nucleotide sequence ID" value="NZ_JAFEJS010000014.1"/>
</dbReference>
<comment type="subcellular location">
    <subcellularLocation>
        <location evidence="1 7">Cell membrane</location>
        <topology evidence="1 7">Multi-pass membrane protein</topology>
    </subcellularLocation>
</comment>
<feature type="transmembrane region" description="Helical" evidence="7">
    <location>
        <begin position="98"/>
        <end position="120"/>
    </location>
</feature>
<evidence type="ECO:0000259" key="8">
    <source>
        <dbReference type="PROSITE" id="PS50928"/>
    </source>
</evidence>
<dbReference type="PANTHER" id="PTHR30193">
    <property type="entry name" value="ABC TRANSPORTER PERMEASE PROTEIN"/>
    <property type="match status" value="1"/>
</dbReference>
<name>A0ABS5URZ3_9BIFI</name>
<evidence type="ECO:0000256" key="2">
    <source>
        <dbReference type="ARBA" id="ARBA00022448"/>
    </source>
</evidence>
<comment type="caution">
    <text evidence="9">The sequence shown here is derived from an EMBL/GenBank/DDBJ whole genome shotgun (WGS) entry which is preliminary data.</text>
</comment>
<dbReference type="SUPFAM" id="SSF161098">
    <property type="entry name" value="MetI-like"/>
    <property type="match status" value="1"/>
</dbReference>
<evidence type="ECO:0000256" key="4">
    <source>
        <dbReference type="ARBA" id="ARBA00022692"/>
    </source>
</evidence>
<evidence type="ECO:0000256" key="6">
    <source>
        <dbReference type="ARBA" id="ARBA00023136"/>
    </source>
</evidence>
<gene>
    <name evidence="9" type="ORF">JS528_10555</name>
</gene>
<dbReference type="Proteomes" id="UP000773064">
    <property type="component" value="Unassembled WGS sequence"/>
</dbReference>
<keyword evidence="3" id="KW-1003">Cell membrane</keyword>
<dbReference type="Gene3D" id="1.10.3720.10">
    <property type="entry name" value="MetI-like"/>
    <property type="match status" value="1"/>
</dbReference>
<keyword evidence="10" id="KW-1185">Reference proteome</keyword>
<dbReference type="InterPro" id="IPR035906">
    <property type="entry name" value="MetI-like_sf"/>
</dbReference>
<accession>A0ABS5URZ3</accession>
<dbReference type="Pfam" id="PF00528">
    <property type="entry name" value="BPD_transp_1"/>
    <property type="match status" value="1"/>
</dbReference>
<evidence type="ECO:0000256" key="5">
    <source>
        <dbReference type="ARBA" id="ARBA00022989"/>
    </source>
</evidence>
<evidence type="ECO:0000313" key="10">
    <source>
        <dbReference type="Proteomes" id="UP000773064"/>
    </source>
</evidence>
<dbReference type="EMBL" id="JAFEJS010000014">
    <property type="protein sequence ID" value="MBT1173769.1"/>
    <property type="molecule type" value="Genomic_DNA"/>
</dbReference>
<keyword evidence="5 7" id="KW-1133">Transmembrane helix</keyword>